<dbReference type="AlphaFoldDB" id="A0A200PPV8"/>
<name>A0A200PPV8_MACCD</name>
<feature type="repeat" description="PPR" evidence="2">
    <location>
        <begin position="211"/>
        <end position="245"/>
    </location>
</feature>
<feature type="repeat" description="PPR" evidence="2">
    <location>
        <begin position="7"/>
        <end position="41"/>
    </location>
</feature>
<organism evidence="3 4">
    <name type="scientific">Macleaya cordata</name>
    <name type="common">Five-seeded plume-poppy</name>
    <name type="synonym">Bocconia cordata</name>
    <dbReference type="NCBI Taxonomy" id="56857"/>
    <lineage>
        <taxon>Eukaryota</taxon>
        <taxon>Viridiplantae</taxon>
        <taxon>Streptophyta</taxon>
        <taxon>Embryophyta</taxon>
        <taxon>Tracheophyta</taxon>
        <taxon>Spermatophyta</taxon>
        <taxon>Magnoliopsida</taxon>
        <taxon>Ranunculales</taxon>
        <taxon>Papaveraceae</taxon>
        <taxon>Papaveroideae</taxon>
        <taxon>Macleaya</taxon>
    </lineage>
</organism>
<dbReference type="GO" id="GO:0009451">
    <property type="term" value="P:RNA modification"/>
    <property type="evidence" value="ECO:0007669"/>
    <property type="project" value="InterPro"/>
</dbReference>
<evidence type="ECO:0000313" key="4">
    <source>
        <dbReference type="Proteomes" id="UP000195402"/>
    </source>
</evidence>
<dbReference type="FunFam" id="1.25.40.10:FF:000184">
    <property type="entry name" value="Pentatricopeptide repeat-containing protein, chloroplastic"/>
    <property type="match status" value="1"/>
</dbReference>
<dbReference type="Pfam" id="PF01535">
    <property type="entry name" value="PPR"/>
    <property type="match status" value="4"/>
</dbReference>
<dbReference type="OrthoDB" id="622408at2759"/>
<dbReference type="Proteomes" id="UP000195402">
    <property type="component" value="Unassembled WGS sequence"/>
</dbReference>
<proteinExistence type="predicted"/>
<dbReference type="InterPro" id="IPR046960">
    <property type="entry name" value="PPR_At4g14850-like_plant"/>
</dbReference>
<protein>
    <submittedName>
        <fullName evidence="3">Pentatricopeptide repeat</fullName>
    </submittedName>
</protein>
<evidence type="ECO:0000313" key="3">
    <source>
        <dbReference type="EMBL" id="OVA00255.1"/>
    </source>
</evidence>
<dbReference type="InterPro" id="IPR011990">
    <property type="entry name" value="TPR-like_helical_dom_sf"/>
</dbReference>
<dbReference type="Pfam" id="PF13041">
    <property type="entry name" value="PPR_2"/>
    <property type="match status" value="2"/>
</dbReference>
<dbReference type="InterPro" id="IPR002885">
    <property type="entry name" value="PPR_rpt"/>
</dbReference>
<dbReference type="InterPro" id="IPR046848">
    <property type="entry name" value="E_motif"/>
</dbReference>
<keyword evidence="1" id="KW-0677">Repeat</keyword>
<feature type="repeat" description="PPR" evidence="2">
    <location>
        <begin position="108"/>
        <end position="142"/>
    </location>
</feature>
<dbReference type="FunFam" id="1.25.40.10:FF:001814">
    <property type="entry name" value="Pentatricopeptide repeat-containing protein At1g77170, mitochondrial"/>
    <property type="match status" value="1"/>
</dbReference>
<dbReference type="PANTHER" id="PTHR47926">
    <property type="entry name" value="PENTATRICOPEPTIDE REPEAT-CONTAINING PROTEIN"/>
    <property type="match status" value="1"/>
</dbReference>
<dbReference type="Pfam" id="PF20431">
    <property type="entry name" value="E_motif"/>
    <property type="match status" value="1"/>
</dbReference>
<accession>A0A200PPV8</accession>
<dbReference type="PROSITE" id="PS51375">
    <property type="entry name" value="PPR"/>
    <property type="match status" value="3"/>
</dbReference>
<evidence type="ECO:0000256" key="2">
    <source>
        <dbReference type="PROSITE-ProRule" id="PRU00708"/>
    </source>
</evidence>
<evidence type="ECO:0000256" key="1">
    <source>
        <dbReference type="ARBA" id="ARBA00022737"/>
    </source>
</evidence>
<dbReference type="Gene3D" id="1.25.40.10">
    <property type="entry name" value="Tetratricopeptide repeat domain"/>
    <property type="match status" value="3"/>
</dbReference>
<sequence length="389" mass="43313">MLDLYPGAFQWNNIMRSYVRLELPCAALRVYILMSQSGVSPDSYTIPIVLKSVCRVLGDVNGHQFHSIAIKNGLESNEFCESGLISMYSKAGEFGNARKVFEQNLDRKLGSWNAIIGGFAQGGHAKEAIHMFIELMKDGFTPDDVTMVSVTSACGSLGDLNLAFQLHKCVFQAKTLEKSDILMSNSLIDMYGKCGRMDLAYKVFEKTVHRDVSTWTSLITGYATHGFVRDALEFFGCMREARVRPNNVTFIGVLSACVHGGMVEEGKHYFDMMKLTYGIVPKMQHYGVMVDLLGRAGLLEEAKEMVEKMPMTANAVIWGALMGGCEKHGSVEMGEFVARKLEELEPWNDGVYVVLSNIYAGAGLWEEVERVREIMKQRKVAKIPGYSSI</sequence>
<dbReference type="InParanoid" id="A0A200PPV8"/>
<dbReference type="FunCoup" id="A0A200PPV8">
    <property type="interactions" value="126"/>
</dbReference>
<reference evidence="3 4" key="1">
    <citation type="journal article" date="2017" name="Mol. Plant">
        <title>The Genome of Medicinal Plant Macleaya cordata Provides New Insights into Benzylisoquinoline Alkaloids Metabolism.</title>
        <authorList>
            <person name="Liu X."/>
            <person name="Liu Y."/>
            <person name="Huang P."/>
            <person name="Ma Y."/>
            <person name="Qing Z."/>
            <person name="Tang Q."/>
            <person name="Cao H."/>
            <person name="Cheng P."/>
            <person name="Zheng Y."/>
            <person name="Yuan Z."/>
            <person name="Zhou Y."/>
            <person name="Liu J."/>
            <person name="Tang Z."/>
            <person name="Zhuo Y."/>
            <person name="Zhang Y."/>
            <person name="Yu L."/>
            <person name="Huang J."/>
            <person name="Yang P."/>
            <person name="Peng Q."/>
            <person name="Zhang J."/>
            <person name="Jiang W."/>
            <person name="Zhang Z."/>
            <person name="Lin K."/>
            <person name="Ro D.K."/>
            <person name="Chen X."/>
            <person name="Xiong X."/>
            <person name="Shang Y."/>
            <person name="Huang S."/>
            <person name="Zeng J."/>
        </authorList>
    </citation>
    <scope>NUCLEOTIDE SEQUENCE [LARGE SCALE GENOMIC DNA]</scope>
    <source>
        <strain evidence="4">cv. BLH2017</strain>
        <tissue evidence="3">Root</tissue>
    </source>
</reference>
<dbReference type="EMBL" id="MVGT01004343">
    <property type="protein sequence ID" value="OVA00255.1"/>
    <property type="molecule type" value="Genomic_DNA"/>
</dbReference>
<comment type="caution">
    <text evidence="3">The sequence shown here is derived from an EMBL/GenBank/DDBJ whole genome shotgun (WGS) entry which is preliminary data.</text>
</comment>
<keyword evidence="4" id="KW-1185">Reference proteome</keyword>
<dbReference type="OMA" id="NSVVWGC"/>
<gene>
    <name evidence="3" type="ORF">BVC80_1189g4</name>
</gene>
<dbReference type="PANTHER" id="PTHR47926:SF491">
    <property type="entry name" value="(WILD MALAYSIAN BANANA) HYPOTHETICAL PROTEIN"/>
    <property type="match status" value="1"/>
</dbReference>
<dbReference type="NCBIfam" id="TIGR00756">
    <property type="entry name" value="PPR"/>
    <property type="match status" value="4"/>
</dbReference>
<dbReference type="GO" id="GO:0003723">
    <property type="term" value="F:RNA binding"/>
    <property type="evidence" value="ECO:0007669"/>
    <property type="project" value="InterPro"/>
</dbReference>